<comment type="cofactor">
    <cofactor evidence="2">
        <name>Fe(2+)</name>
        <dbReference type="ChEBI" id="CHEBI:29033"/>
    </cofactor>
    <text evidence="2">Binds 1 Fe(2+) ion.</text>
</comment>
<gene>
    <name evidence="2" type="primary">def</name>
    <name evidence="3" type="ORF">A3J43_00755</name>
</gene>
<feature type="binding site" evidence="2">
    <location>
        <position position="137"/>
    </location>
    <ligand>
        <name>Fe cation</name>
        <dbReference type="ChEBI" id="CHEBI:24875"/>
    </ligand>
</feature>
<feature type="binding site" evidence="2">
    <location>
        <position position="133"/>
    </location>
    <ligand>
        <name>Fe cation</name>
        <dbReference type="ChEBI" id="CHEBI:24875"/>
    </ligand>
</feature>
<dbReference type="InterPro" id="IPR036821">
    <property type="entry name" value="Peptide_deformylase_sf"/>
</dbReference>
<comment type="caution">
    <text evidence="3">The sequence shown here is derived from an EMBL/GenBank/DDBJ whole genome shotgun (WGS) entry which is preliminary data.</text>
</comment>
<dbReference type="NCBIfam" id="NF001159">
    <property type="entry name" value="PRK00150.1-3"/>
    <property type="match status" value="1"/>
</dbReference>
<dbReference type="PIRSF" id="PIRSF004749">
    <property type="entry name" value="Pep_def"/>
    <property type="match status" value="1"/>
</dbReference>
<keyword evidence="2" id="KW-0378">Hydrolase</keyword>
<dbReference type="PANTHER" id="PTHR10458:SF22">
    <property type="entry name" value="PEPTIDE DEFORMYLASE"/>
    <property type="match status" value="1"/>
</dbReference>
<comment type="similarity">
    <text evidence="1 2">Belongs to the polypeptide deformylase family.</text>
</comment>
<dbReference type="GO" id="GO:0046872">
    <property type="term" value="F:metal ion binding"/>
    <property type="evidence" value="ECO:0007669"/>
    <property type="project" value="UniProtKB-KW"/>
</dbReference>
<dbReference type="NCBIfam" id="TIGR00079">
    <property type="entry name" value="pept_deformyl"/>
    <property type="match status" value="1"/>
</dbReference>
<dbReference type="Pfam" id="PF01327">
    <property type="entry name" value="Pep_deformylase"/>
    <property type="match status" value="1"/>
</dbReference>
<keyword evidence="2" id="KW-0648">Protein biosynthesis</keyword>
<comment type="function">
    <text evidence="2">Removes the formyl group from the N-terminal Met of newly synthesized proteins. Requires at least a dipeptide for an efficient rate of reaction. N-terminal L-methionine is a prerequisite for activity but the enzyme has broad specificity at other positions.</text>
</comment>
<dbReference type="GO" id="GO:0006412">
    <property type="term" value="P:translation"/>
    <property type="evidence" value="ECO:0007669"/>
    <property type="project" value="UniProtKB-UniRule"/>
</dbReference>
<proteinExistence type="inferred from homology"/>
<reference evidence="3 4" key="1">
    <citation type="journal article" date="2016" name="Nat. Commun.">
        <title>Thousands of microbial genomes shed light on interconnected biogeochemical processes in an aquifer system.</title>
        <authorList>
            <person name="Anantharaman K."/>
            <person name="Brown C.T."/>
            <person name="Hug L.A."/>
            <person name="Sharon I."/>
            <person name="Castelle C.J."/>
            <person name="Probst A.J."/>
            <person name="Thomas B.C."/>
            <person name="Singh A."/>
            <person name="Wilkins M.J."/>
            <person name="Karaoz U."/>
            <person name="Brodie E.L."/>
            <person name="Williams K.H."/>
            <person name="Hubbard S.S."/>
            <person name="Banfield J.F."/>
        </authorList>
    </citation>
    <scope>NUCLEOTIDE SEQUENCE [LARGE SCALE GENOMIC DNA]</scope>
</reference>
<dbReference type="SUPFAM" id="SSF56420">
    <property type="entry name" value="Peptide deformylase"/>
    <property type="match status" value="1"/>
</dbReference>
<evidence type="ECO:0000256" key="1">
    <source>
        <dbReference type="ARBA" id="ARBA00010759"/>
    </source>
</evidence>
<evidence type="ECO:0000313" key="4">
    <source>
        <dbReference type="Proteomes" id="UP000176604"/>
    </source>
</evidence>
<dbReference type="GO" id="GO:0042586">
    <property type="term" value="F:peptide deformylase activity"/>
    <property type="evidence" value="ECO:0007669"/>
    <property type="project" value="UniProtKB-UniRule"/>
</dbReference>
<dbReference type="InterPro" id="IPR023635">
    <property type="entry name" value="Peptide_deformylase"/>
</dbReference>
<feature type="binding site" evidence="2">
    <location>
        <position position="91"/>
    </location>
    <ligand>
        <name>Fe cation</name>
        <dbReference type="ChEBI" id="CHEBI:24875"/>
    </ligand>
</feature>
<dbReference type="Proteomes" id="UP000176604">
    <property type="component" value="Unassembled WGS sequence"/>
</dbReference>
<dbReference type="Gene3D" id="3.90.45.10">
    <property type="entry name" value="Peptide deformylase"/>
    <property type="match status" value="1"/>
</dbReference>
<sequence length="170" mass="19188">MILPIVTIPAALLRQQTKPLTKQELARKETQQLIDDMLETMPASHGIGLAAPQVNHSVRLTVIATDRKPLVVVNARIMQTSKDMENDEEGCLSIPGVYGTIPRHARIRVTFLDRKGKKITLRAQGLLARVFQHEIDHLDGILFVDRTNKFSTPITEEQRRTFVAHKNHNS</sequence>
<dbReference type="PANTHER" id="PTHR10458">
    <property type="entry name" value="PEPTIDE DEFORMYLASE"/>
    <property type="match status" value="1"/>
</dbReference>
<dbReference type="EMBL" id="MGEF01000048">
    <property type="protein sequence ID" value="OGL77917.1"/>
    <property type="molecule type" value="Genomic_DNA"/>
</dbReference>
<dbReference type="HAMAP" id="MF_00163">
    <property type="entry name" value="Pep_deformylase"/>
    <property type="match status" value="1"/>
</dbReference>
<dbReference type="PRINTS" id="PR01576">
    <property type="entry name" value="PDEFORMYLASE"/>
</dbReference>
<keyword evidence="2" id="KW-0408">Iron</keyword>
<name>A0A1F7UJN2_9BACT</name>
<evidence type="ECO:0000256" key="2">
    <source>
        <dbReference type="HAMAP-Rule" id="MF_00163"/>
    </source>
</evidence>
<feature type="active site" evidence="2">
    <location>
        <position position="134"/>
    </location>
</feature>
<dbReference type="AlphaFoldDB" id="A0A1F7UJN2"/>
<keyword evidence="2" id="KW-0479">Metal-binding</keyword>
<protein>
    <recommendedName>
        <fullName evidence="2">Peptide deformylase</fullName>
        <shortName evidence="2">PDF</shortName>
        <ecNumber evidence="2">3.5.1.88</ecNumber>
    </recommendedName>
    <alternativeName>
        <fullName evidence="2">Polypeptide deformylase</fullName>
    </alternativeName>
</protein>
<dbReference type="EC" id="3.5.1.88" evidence="2"/>
<organism evidence="3 4">
    <name type="scientific">Candidatus Uhrbacteria bacterium RIFCSPHIGHO2_12_FULL_54_23</name>
    <dbReference type="NCBI Taxonomy" id="1802397"/>
    <lineage>
        <taxon>Bacteria</taxon>
        <taxon>Candidatus Uhriibacteriota</taxon>
    </lineage>
</organism>
<evidence type="ECO:0000313" key="3">
    <source>
        <dbReference type="EMBL" id="OGL77917.1"/>
    </source>
</evidence>
<accession>A0A1F7UJN2</accession>
<dbReference type="CDD" id="cd00487">
    <property type="entry name" value="Pep_deformylase"/>
    <property type="match status" value="1"/>
</dbReference>
<comment type="catalytic activity">
    <reaction evidence="2">
        <text>N-terminal N-formyl-L-methionyl-[peptide] + H2O = N-terminal L-methionyl-[peptide] + formate</text>
        <dbReference type="Rhea" id="RHEA:24420"/>
        <dbReference type="Rhea" id="RHEA-COMP:10639"/>
        <dbReference type="Rhea" id="RHEA-COMP:10640"/>
        <dbReference type="ChEBI" id="CHEBI:15377"/>
        <dbReference type="ChEBI" id="CHEBI:15740"/>
        <dbReference type="ChEBI" id="CHEBI:49298"/>
        <dbReference type="ChEBI" id="CHEBI:64731"/>
        <dbReference type="EC" id="3.5.1.88"/>
    </reaction>
</comment>
<dbReference type="STRING" id="1802397.A3J43_00755"/>